<feature type="transmembrane region" description="Helical" evidence="1">
    <location>
        <begin position="6"/>
        <end position="23"/>
    </location>
</feature>
<comment type="caution">
    <text evidence="2">The sequence shown here is derived from an EMBL/GenBank/DDBJ whole genome shotgun (WGS) entry which is preliminary data.</text>
</comment>
<reference evidence="2 3" key="1">
    <citation type="submission" date="2016-02" db="EMBL/GenBank/DDBJ databases">
        <authorList>
            <person name="Wen L."/>
            <person name="He K."/>
            <person name="Yang H."/>
        </authorList>
    </citation>
    <scope>NUCLEOTIDE SEQUENCE [LARGE SCALE GENOMIC DNA]</scope>
    <source>
        <strain evidence="2 3">KLE1704</strain>
    </source>
</reference>
<proteinExistence type="predicted"/>
<dbReference type="GO" id="GO:0015661">
    <property type="term" value="F:L-lysine efflux transmembrane transporter activity"/>
    <property type="evidence" value="ECO:0007669"/>
    <property type="project" value="InterPro"/>
</dbReference>
<evidence type="ECO:0000313" key="2">
    <source>
        <dbReference type="EMBL" id="KXT48894.1"/>
    </source>
</evidence>
<keyword evidence="1" id="KW-0812">Transmembrane</keyword>
<sequence length="93" mass="10340">MFKILGLMILGIIIGYGLRRISFLRKVEVSISYTVFLLLFVLGVTIGSNRLIVDNLFSFGWQAALLALSATVGSILASWLVLKLFFTSKKKKV</sequence>
<gene>
    <name evidence="2" type="ORF">HMPREF2531_02760</name>
</gene>
<dbReference type="InterPro" id="IPR005642">
    <property type="entry name" value="LysO"/>
</dbReference>
<feature type="transmembrane region" description="Helical" evidence="1">
    <location>
        <begin position="59"/>
        <end position="82"/>
    </location>
</feature>
<dbReference type="AlphaFoldDB" id="A0A139LBR5"/>
<dbReference type="GeneID" id="66309950"/>
<accession>A0A139LBR5</accession>
<evidence type="ECO:0008006" key="4">
    <source>
        <dbReference type="Google" id="ProtNLM"/>
    </source>
</evidence>
<evidence type="ECO:0000313" key="3">
    <source>
        <dbReference type="Proteomes" id="UP000070319"/>
    </source>
</evidence>
<feature type="transmembrane region" description="Helical" evidence="1">
    <location>
        <begin position="35"/>
        <end position="53"/>
    </location>
</feature>
<evidence type="ECO:0000256" key="1">
    <source>
        <dbReference type="SAM" id="Phobius"/>
    </source>
</evidence>
<dbReference type="RefSeq" id="WP_007212699.1">
    <property type="nucleotide sequence ID" value="NZ_KQ968698.1"/>
</dbReference>
<organism evidence="2">
    <name type="scientific">Bacteroides intestinalis</name>
    <dbReference type="NCBI Taxonomy" id="329854"/>
    <lineage>
        <taxon>Bacteria</taxon>
        <taxon>Pseudomonadati</taxon>
        <taxon>Bacteroidota</taxon>
        <taxon>Bacteroidia</taxon>
        <taxon>Bacteroidales</taxon>
        <taxon>Bacteroidaceae</taxon>
        <taxon>Bacteroides</taxon>
    </lineage>
</organism>
<dbReference type="Pfam" id="PF03956">
    <property type="entry name" value="Lys_export"/>
    <property type="match status" value="1"/>
</dbReference>
<dbReference type="PATRIC" id="fig|329854.7.peg.2812"/>
<dbReference type="Proteomes" id="UP000070319">
    <property type="component" value="Unassembled WGS sequence"/>
</dbReference>
<keyword evidence="1" id="KW-1133">Transmembrane helix</keyword>
<keyword evidence="1" id="KW-0472">Membrane</keyword>
<name>A0A139LBR5_9BACE</name>
<protein>
    <recommendedName>
        <fullName evidence="4">DUF340 domain-containing protein</fullName>
    </recommendedName>
</protein>
<dbReference type="EMBL" id="LTDF01000094">
    <property type="protein sequence ID" value="KXT48894.1"/>
    <property type="molecule type" value="Genomic_DNA"/>
</dbReference>